<feature type="transmembrane region" description="Helical" evidence="1">
    <location>
        <begin position="374"/>
        <end position="395"/>
    </location>
</feature>
<gene>
    <name evidence="2" type="ORF">K1718_11205</name>
</gene>
<feature type="transmembrane region" description="Helical" evidence="1">
    <location>
        <begin position="310"/>
        <end position="332"/>
    </location>
</feature>
<evidence type="ECO:0000313" key="3">
    <source>
        <dbReference type="Proteomes" id="UP001209803"/>
    </source>
</evidence>
<dbReference type="Proteomes" id="UP001209803">
    <property type="component" value="Chromosome"/>
</dbReference>
<dbReference type="EMBL" id="CP120863">
    <property type="protein sequence ID" value="WFE91897.1"/>
    <property type="molecule type" value="Genomic_DNA"/>
</dbReference>
<dbReference type="Pfam" id="PF05940">
    <property type="entry name" value="NnrS"/>
    <property type="match status" value="1"/>
</dbReference>
<evidence type="ECO:0000313" key="2">
    <source>
        <dbReference type="EMBL" id="WFE91897.1"/>
    </source>
</evidence>
<feature type="transmembrane region" description="Helical" evidence="1">
    <location>
        <begin position="69"/>
        <end position="86"/>
    </location>
</feature>
<protein>
    <submittedName>
        <fullName evidence="2">NnrS family protein</fullName>
    </submittedName>
</protein>
<dbReference type="InterPro" id="IPR010266">
    <property type="entry name" value="NnrS"/>
</dbReference>
<reference evidence="2 3" key="1">
    <citation type="submission" date="2023-03" db="EMBL/GenBank/DDBJ databases">
        <title>Roseibium porphyridii sp. nov. and Roseibium rhodosorbium sp. nov. isolated from marine algae, Porphyridium cruentum and Rhodosorus marinus, respectively.</title>
        <authorList>
            <person name="Lee M.W."/>
            <person name="Choi B.J."/>
            <person name="Lee J.K."/>
            <person name="Choi D.G."/>
            <person name="Baek J.H."/>
            <person name="Bayburt H."/>
            <person name="Kim J.M."/>
            <person name="Han D.M."/>
            <person name="Kim K.H."/>
            <person name="Jeon C.O."/>
        </authorList>
    </citation>
    <scope>NUCLEOTIDE SEQUENCE [LARGE SCALE GENOMIC DNA]</scope>
    <source>
        <strain evidence="2 3">KMA01</strain>
    </source>
</reference>
<feature type="transmembrane region" description="Helical" evidence="1">
    <location>
        <begin position="280"/>
        <end position="304"/>
    </location>
</feature>
<name>A0ABY8F8W1_9HYPH</name>
<proteinExistence type="predicted"/>
<keyword evidence="1" id="KW-1133">Transmembrane helix</keyword>
<organism evidence="2 3">
    <name type="scientific">Roseibium porphyridii</name>
    <dbReference type="NCBI Taxonomy" id="2866279"/>
    <lineage>
        <taxon>Bacteria</taxon>
        <taxon>Pseudomonadati</taxon>
        <taxon>Pseudomonadota</taxon>
        <taxon>Alphaproteobacteria</taxon>
        <taxon>Hyphomicrobiales</taxon>
        <taxon>Stappiaceae</taxon>
        <taxon>Roseibium</taxon>
    </lineage>
</organism>
<feature type="transmembrane region" description="Helical" evidence="1">
    <location>
        <begin position="29"/>
        <end position="49"/>
    </location>
</feature>
<feature type="transmembrane region" description="Helical" evidence="1">
    <location>
        <begin position="153"/>
        <end position="173"/>
    </location>
</feature>
<keyword evidence="1" id="KW-0472">Membrane</keyword>
<accession>A0ABY8F8W1</accession>
<feature type="transmembrane region" description="Helical" evidence="1">
    <location>
        <begin position="123"/>
        <end position="141"/>
    </location>
</feature>
<feature type="transmembrane region" description="Helical" evidence="1">
    <location>
        <begin position="344"/>
        <end position="362"/>
    </location>
</feature>
<dbReference type="RefSeq" id="WP_265684452.1">
    <property type="nucleotide sequence ID" value="NZ_CP120863.1"/>
</dbReference>
<evidence type="ECO:0000256" key="1">
    <source>
        <dbReference type="SAM" id="Phobius"/>
    </source>
</evidence>
<keyword evidence="3" id="KW-1185">Reference proteome</keyword>
<feature type="transmembrane region" description="Helical" evidence="1">
    <location>
        <begin position="98"/>
        <end position="117"/>
    </location>
</feature>
<keyword evidence="1" id="KW-0812">Transmembrane</keyword>
<sequence length="407" mass="43665">MSCGPAVQNRNQSRSIRWWDALSDEGFRLFFPLGAAYAALWPLLWVLAFEFDLPLAETVPPSLWHAHEMLIGAFGAALIGFLTTAAPEWTDSEPLRGWHLWALAGLWFIGRVVGLLGWDGLGLIGAIADVSWLSILLIYILQLSWRQRTDRLLSFAFWLLILLACAAMARLGFLTGQLDLATKSIHMVGFAFLGLLGLALGRITVPVTNLILDPTEATSPFRPHPGRLHLAPGLVFVALAGEIFGLSQAVTGFLILAAGAAFMDRVAEAFIGRATFHSEILMLGGSSALAGVGLILAGCARLGAPWSDITGLHLAFLGGLGLGVYAVYCIAGKLHTGHPLGQSWLVKTGAVFLCLSALLRIAPDLGYDLPGPFHGLATVSWSFAFLYWLLGFGPLMGRLGSQVPKNS</sequence>